<dbReference type="EMBL" id="JACGWM010000076">
    <property type="protein sequence ID" value="KAL0315187.1"/>
    <property type="molecule type" value="Genomic_DNA"/>
</dbReference>
<dbReference type="AlphaFoldDB" id="A0AAW2L9R3"/>
<dbReference type="InterPro" id="IPR036259">
    <property type="entry name" value="MFS_trans_sf"/>
</dbReference>
<sequence>MAPKVLSALDSAKTQYYHFKAIVVAGMGLFTDAYDLFCIPPIMKLLGRIYYNHRPRYEVPAAVTSAMLAPPSSAPSSASSCSATSVTALAAAASTDLRPAFPGVLQVYAWGSAATTRSPPPSCRSSPTDEARSVYSGGVLDAGVRDSCELHRDDGGVHRV</sequence>
<evidence type="ECO:0000256" key="1">
    <source>
        <dbReference type="ARBA" id="ARBA00044504"/>
    </source>
</evidence>
<organism evidence="3">
    <name type="scientific">Sesamum calycinum</name>
    <dbReference type="NCBI Taxonomy" id="2727403"/>
    <lineage>
        <taxon>Eukaryota</taxon>
        <taxon>Viridiplantae</taxon>
        <taxon>Streptophyta</taxon>
        <taxon>Embryophyta</taxon>
        <taxon>Tracheophyta</taxon>
        <taxon>Spermatophyta</taxon>
        <taxon>Magnoliopsida</taxon>
        <taxon>eudicotyledons</taxon>
        <taxon>Gunneridae</taxon>
        <taxon>Pentapetalae</taxon>
        <taxon>asterids</taxon>
        <taxon>lamiids</taxon>
        <taxon>Lamiales</taxon>
        <taxon>Pedaliaceae</taxon>
        <taxon>Sesamum</taxon>
    </lineage>
</organism>
<evidence type="ECO:0000313" key="3">
    <source>
        <dbReference type="EMBL" id="KAL0315187.1"/>
    </source>
</evidence>
<protein>
    <submittedName>
        <fullName evidence="3">Inorganic phosphate transporter 1-10</fullName>
    </submittedName>
</protein>
<accession>A0AAW2L9R3</accession>
<evidence type="ECO:0000256" key="2">
    <source>
        <dbReference type="SAM" id="MobiDB-lite"/>
    </source>
</evidence>
<dbReference type="Gene3D" id="1.20.1250.20">
    <property type="entry name" value="MFS general substrate transporter like domains"/>
    <property type="match status" value="1"/>
</dbReference>
<gene>
    <name evidence="3" type="ORF">Scaly_2879100</name>
</gene>
<reference evidence="3" key="1">
    <citation type="submission" date="2020-06" db="EMBL/GenBank/DDBJ databases">
        <authorList>
            <person name="Li T."/>
            <person name="Hu X."/>
            <person name="Zhang T."/>
            <person name="Song X."/>
            <person name="Zhang H."/>
            <person name="Dai N."/>
            <person name="Sheng W."/>
            <person name="Hou X."/>
            <person name="Wei L."/>
        </authorList>
    </citation>
    <scope>NUCLEOTIDE SEQUENCE</scope>
    <source>
        <strain evidence="3">KEN8</strain>
        <tissue evidence="3">Leaf</tissue>
    </source>
</reference>
<reference evidence="3" key="2">
    <citation type="journal article" date="2024" name="Plant">
        <title>Genomic evolution and insights into agronomic trait innovations of Sesamum species.</title>
        <authorList>
            <person name="Miao H."/>
            <person name="Wang L."/>
            <person name="Qu L."/>
            <person name="Liu H."/>
            <person name="Sun Y."/>
            <person name="Le M."/>
            <person name="Wang Q."/>
            <person name="Wei S."/>
            <person name="Zheng Y."/>
            <person name="Lin W."/>
            <person name="Duan Y."/>
            <person name="Cao H."/>
            <person name="Xiong S."/>
            <person name="Wang X."/>
            <person name="Wei L."/>
            <person name="Li C."/>
            <person name="Ma Q."/>
            <person name="Ju M."/>
            <person name="Zhao R."/>
            <person name="Li G."/>
            <person name="Mu C."/>
            <person name="Tian Q."/>
            <person name="Mei H."/>
            <person name="Zhang T."/>
            <person name="Gao T."/>
            <person name="Zhang H."/>
        </authorList>
    </citation>
    <scope>NUCLEOTIDE SEQUENCE</scope>
    <source>
        <strain evidence="3">KEN8</strain>
    </source>
</reference>
<comment type="caution">
    <text evidence="3">The sequence shown here is derived from an EMBL/GenBank/DDBJ whole genome shotgun (WGS) entry which is preliminary data.</text>
</comment>
<comment type="similarity">
    <text evidence="1">Belongs to the major facilitator superfamily. Phosphate:H(+) symporter (TC 2.A.1.9) family.</text>
</comment>
<feature type="region of interest" description="Disordered" evidence="2">
    <location>
        <begin position="114"/>
        <end position="133"/>
    </location>
</feature>
<proteinExistence type="inferred from homology"/>
<name>A0AAW2L9R3_9LAMI</name>